<comment type="caution">
    <text evidence="2">The sequence shown here is derived from an EMBL/GenBank/DDBJ whole genome shotgun (WGS) entry which is preliminary data.</text>
</comment>
<keyword evidence="3" id="KW-1185">Reference proteome</keyword>
<evidence type="ECO:0000313" key="3">
    <source>
        <dbReference type="Proteomes" id="UP001596410"/>
    </source>
</evidence>
<gene>
    <name evidence="2" type="ORF">ACFQIC_09850</name>
</gene>
<protein>
    <submittedName>
        <fullName evidence="2">HPr family phosphocarrier protein</fullName>
    </submittedName>
</protein>
<dbReference type="Proteomes" id="UP001596410">
    <property type="component" value="Unassembled WGS sequence"/>
</dbReference>
<dbReference type="Gene3D" id="3.30.1340.10">
    <property type="entry name" value="HPr-like"/>
    <property type="match status" value="1"/>
</dbReference>
<evidence type="ECO:0000313" key="2">
    <source>
        <dbReference type="EMBL" id="MFC7062160.1"/>
    </source>
</evidence>
<dbReference type="SUPFAM" id="SSF55594">
    <property type="entry name" value="HPr-like"/>
    <property type="match status" value="1"/>
</dbReference>
<proteinExistence type="predicted"/>
<feature type="domain" description="HPr" evidence="1">
    <location>
        <begin position="1"/>
        <end position="89"/>
    </location>
</feature>
<dbReference type="EMBL" id="JBHSZV010000025">
    <property type="protein sequence ID" value="MFC7062160.1"/>
    <property type="molecule type" value="Genomic_DNA"/>
</dbReference>
<reference evidence="3" key="1">
    <citation type="journal article" date="2019" name="Int. J. Syst. Evol. Microbiol.">
        <title>The Global Catalogue of Microorganisms (GCM) 10K type strain sequencing project: providing services to taxonomists for standard genome sequencing and annotation.</title>
        <authorList>
            <consortium name="The Broad Institute Genomics Platform"/>
            <consortium name="The Broad Institute Genome Sequencing Center for Infectious Disease"/>
            <person name="Wu L."/>
            <person name="Ma J."/>
        </authorList>
    </citation>
    <scope>NUCLEOTIDE SEQUENCE [LARGE SCALE GENOMIC DNA]</scope>
    <source>
        <strain evidence="3">CGMCC 4.1621</strain>
    </source>
</reference>
<dbReference type="InterPro" id="IPR035895">
    <property type="entry name" value="HPr-like_sf"/>
</dbReference>
<organism evidence="2 3">
    <name type="scientific">Halobacillus seohaensis</name>
    <dbReference type="NCBI Taxonomy" id="447421"/>
    <lineage>
        <taxon>Bacteria</taxon>
        <taxon>Bacillati</taxon>
        <taxon>Bacillota</taxon>
        <taxon>Bacilli</taxon>
        <taxon>Bacillales</taxon>
        <taxon>Bacillaceae</taxon>
        <taxon>Halobacillus</taxon>
    </lineage>
</organism>
<dbReference type="RefSeq" id="WP_204708099.1">
    <property type="nucleotide sequence ID" value="NZ_JBHSZV010000025.1"/>
</dbReference>
<sequence length="89" mass="10080">MEQKVSKTIKVYIKESQTIIELSQIIQQYDSEILLKKNVNGSIIEANLKSFLGLINLRLHDGDEVQVECIGDDAADALKEVEKFMQPDD</sequence>
<dbReference type="PROSITE" id="PS51350">
    <property type="entry name" value="PTS_HPR_DOM"/>
    <property type="match status" value="1"/>
</dbReference>
<name>A0ABW2EIK2_9BACI</name>
<evidence type="ECO:0000259" key="1">
    <source>
        <dbReference type="PROSITE" id="PS51350"/>
    </source>
</evidence>
<dbReference type="InterPro" id="IPR000032">
    <property type="entry name" value="HPr-like"/>
</dbReference>
<accession>A0ABW2EIK2</accession>
<dbReference type="Pfam" id="PF00381">
    <property type="entry name" value="PTS-HPr"/>
    <property type="match status" value="1"/>
</dbReference>